<evidence type="ECO:0000313" key="16">
    <source>
        <dbReference type="Proteomes" id="UP000218231"/>
    </source>
</evidence>
<dbReference type="InterPro" id="IPR036390">
    <property type="entry name" value="WH_DNA-bd_sf"/>
</dbReference>
<feature type="region of interest" description="Disordered" evidence="13">
    <location>
        <begin position="502"/>
        <end position="537"/>
    </location>
</feature>
<dbReference type="GO" id="GO:0000978">
    <property type="term" value="F:RNA polymerase II cis-regulatory region sequence-specific DNA binding"/>
    <property type="evidence" value="ECO:0007669"/>
    <property type="project" value="TreeGrafter"/>
</dbReference>
<gene>
    <name evidence="15" type="ORF">WR25_01430</name>
</gene>
<evidence type="ECO:0000256" key="3">
    <source>
        <dbReference type="ARBA" id="ARBA00022473"/>
    </source>
</evidence>
<dbReference type="GO" id="GO:0031349">
    <property type="term" value="P:positive regulation of defense response"/>
    <property type="evidence" value="ECO:0007669"/>
    <property type="project" value="UniProtKB-ARBA"/>
</dbReference>
<evidence type="ECO:0000256" key="11">
    <source>
        <dbReference type="ARBA" id="ARBA00039893"/>
    </source>
</evidence>
<dbReference type="Proteomes" id="UP000218231">
    <property type="component" value="Unassembled WGS sequence"/>
</dbReference>
<keyword evidence="3" id="KW-0217">Developmental protein</keyword>
<evidence type="ECO:0000256" key="4">
    <source>
        <dbReference type="ARBA" id="ARBA00022490"/>
    </source>
</evidence>
<comment type="caution">
    <text evidence="15">The sequence shown here is derived from an EMBL/GenBank/DDBJ whole genome shotgun (WGS) entry which is preliminary data.</text>
</comment>
<dbReference type="GO" id="GO:0010883">
    <property type="term" value="P:regulation of lipid storage"/>
    <property type="evidence" value="ECO:0007669"/>
    <property type="project" value="UniProtKB-ARBA"/>
</dbReference>
<keyword evidence="6" id="KW-0341">Growth regulation</keyword>
<dbReference type="GO" id="GO:0034599">
    <property type="term" value="P:cellular response to oxidative stress"/>
    <property type="evidence" value="ECO:0007669"/>
    <property type="project" value="UniProtKB-ARBA"/>
</dbReference>
<dbReference type="InterPro" id="IPR036388">
    <property type="entry name" value="WH-like_DNA-bd_sf"/>
</dbReference>
<evidence type="ECO:0000256" key="1">
    <source>
        <dbReference type="ARBA" id="ARBA00004123"/>
    </source>
</evidence>
<keyword evidence="4" id="KW-0963">Cytoplasm</keyword>
<dbReference type="SMART" id="SM00339">
    <property type="entry name" value="FH"/>
    <property type="match status" value="1"/>
</dbReference>
<protein>
    <recommendedName>
        <fullName evidence="11">Forkhead box protein O</fullName>
    </recommendedName>
</protein>
<dbReference type="GO" id="GO:0008286">
    <property type="term" value="P:insulin receptor signaling pathway"/>
    <property type="evidence" value="ECO:0007669"/>
    <property type="project" value="UniProtKB-ARBA"/>
</dbReference>
<dbReference type="PANTHER" id="PTHR45767:SF2">
    <property type="entry name" value="FORKHEAD BOX PROTEIN O"/>
    <property type="match status" value="1"/>
</dbReference>
<dbReference type="CDD" id="cd20032">
    <property type="entry name" value="FH_FOXO"/>
    <property type="match status" value="1"/>
</dbReference>
<dbReference type="GO" id="GO:0005634">
    <property type="term" value="C:nucleus"/>
    <property type="evidence" value="ECO:0007669"/>
    <property type="project" value="UniProtKB-SubCell"/>
</dbReference>
<feature type="region of interest" description="Disordered" evidence="13">
    <location>
        <begin position="365"/>
        <end position="401"/>
    </location>
</feature>
<feature type="compositionally biased region" description="Low complexity" evidence="13">
    <location>
        <begin position="523"/>
        <end position="536"/>
    </location>
</feature>
<feature type="domain" description="Fork-head" evidence="14">
    <location>
        <begin position="288"/>
        <end position="381"/>
    </location>
</feature>
<dbReference type="PANTHER" id="PTHR45767">
    <property type="entry name" value="FORKHEAD BOX PROTEIN O"/>
    <property type="match status" value="1"/>
</dbReference>
<feature type="compositionally biased region" description="Polar residues" evidence="13">
    <location>
        <begin position="246"/>
        <end position="259"/>
    </location>
</feature>
<evidence type="ECO:0000256" key="9">
    <source>
        <dbReference type="ARBA" id="ARBA00023163"/>
    </source>
</evidence>
<evidence type="ECO:0000256" key="10">
    <source>
        <dbReference type="ARBA" id="ARBA00023242"/>
    </source>
</evidence>
<dbReference type="EMBL" id="LIAE01010304">
    <property type="protein sequence ID" value="PAV63476.1"/>
    <property type="molecule type" value="Genomic_DNA"/>
</dbReference>
<dbReference type="GO" id="GO:0050778">
    <property type="term" value="P:positive regulation of immune response"/>
    <property type="evidence" value="ECO:0007669"/>
    <property type="project" value="UniProtKB-ARBA"/>
</dbReference>
<dbReference type="PROSITE" id="PS50039">
    <property type="entry name" value="FORK_HEAD_3"/>
    <property type="match status" value="1"/>
</dbReference>
<dbReference type="PRINTS" id="PR00053">
    <property type="entry name" value="FORKHEAD"/>
</dbReference>
<dbReference type="GO" id="GO:0040015">
    <property type="term" value="P:negative regulation of multicellular organism growth"/>
    <property type="evidence" value="ECO:0007669"/>
    <property type="project" value="UniProtKB-ARBA"/>
</dbReference>
<dbReference type="FunFam" id="1.10.10.10:FF:000032">
    <property type="entry name" value="Forkhead box protein O4"/>
    <property type="match status" value="1"/>
</dbReference>
<evidence type="ECO:0000256" key="13">
    <source>
        <dbReference type="SAM" id="MobiDB-lite"/>
    </source>
</evidence>
<dbReference type="STRING" id="2018661.A0A2A2JNT0"/>
<dbReference type="GO" id="GO:0009896">
    <property type="term" value="P:positive regulation of catabolic process"/>
    <property type="evidence" value="ECO:0007669"/>
    <property type="project" value="UniProtKB-ARBA"/>
</dbReference>
<dbReference type="InterPro" id="IPR001766">
    <property type="entry name" value="Fork_head_dom"/>
</dbReference>
<keyword evidence="7" id="KW-0805">Transcription regulation</keyword>
<evidence type="ECO:0000256" key="8">
    <source>
        <dbReference type="ARBA" id="ARBA00023125"/>
    </source>
</evidence>
<dbReference type="GO" id="GO:0042594">
    <property type="term" value="P:response to starvation"/>
    <property type="evidence" value="ECO:0007669"/>
    <property type="project" value="UniProtKB-ARBA"/>
</dbReference>
<feature type="region of interest" description="Disordered" evidence="13">
    <location>
        <begin position="236"/>
        <end position="282"/>
    </location>
</feature>
<feature type="compositionally biased region" description="Low complexity" evidence="13">
    <location>
        <begin position="128"/>
        <end position="145"/>
    </location>
</feature>
<evidence type="ECO:0000256" key="7">
    <source>
        <dbReference type="ARBA" id="ARBA00023015"/>
    </source>
</evidence>
<keyword evidence="10 12" id="KW-0539">Nucleus</keyword>
<name>A0A2A2JNT0_9BILA</name>
<feature type="DNA-binding region" description="Fork-head" evidence="12">
    <location>
        <begin position="288"/>
        <end position="381"/>
    </location>
</feature>
<comment type="subcellular location">
    <subcellularLocation>
        <location evidence="2">Cytoplasm</location>
    </subcellularLocation>
    <subcellularLocation>
        <location evidence="1 12">Nucleus</location>
    </subcellularLocation>
</comment>
<sequence length="666" mass="71982">MPGVVQTSEIPPTSIQQANGFRAPPQTSYSNYYPTNAPSVQSSNYQTTATTTFSPPYRANAGAPQHQQQIASAGCPVPQQVYTNLDNYGGYQNSPSDSDFSMLNSNGAVLMNNPMISGNPPLASVTTVGPSGSQSGASSTTSSVGRLGADAGSFVPTMQPIGSVGPPGMINEDSLDGDLGPMPRDRCNTWPLRRPNLDINAQTSPLIHEQIPEEEHDFTLYDSNEHLGRLGASSAASTGLLHSPDGGNTFSPDMNSPTMGSGGNGSNGTLNELDGATTKKSTTRRNAWGNLSYADLITQAIMQSPEKRLTLSQVYEWMVQNVPYFRDKGDSNSSAGWKNSIRHNLSLHSRFMRIQNEGAGKSSWWVINPDAKPGRNPRRQRASTIDSTTKAQLDRKRRGARKKVMEMRAAGHSGVNSLAGSQASVVSHDIYNDDDSMQASGFEPMFRPRTQSNISVPGSSSRLSPTIDNTLDDFDFPPWVDTASSVPIPNDILDRTDQMRIDPSRCGLLGNNVQPQPVPPQQSSPQQQAAQANASPTMMANHMKSVQKQIKQENVAPPPSYCELNSVRGPSACAQNPILRTQIQKFPNSGMPPYQPYCVWSPMTNSCGQQQSQTPSSIDCSGGSLPIDLESLTLPDQPLMDVGVDVESILRHEMQQARDHTINFDL</sequence>
<dbReference type="GO" id="GO:0008340">
    <property type="term" value="P:determination of adult lifespan"/>
    <property type="evidence" value="ECO:0007669"/>
    <property type="project" value="UniProtKB-ARBA"/>
</dbReference>
<dbReference type="Pfam" id="PF00250">
    <property type="entry name" value="Forkhead"/>
    <property type="match status" value="1"/>
</dbReference>
<evidence type="ECO:0000256" key="6">
    <source>
        <dbReference type="ARBA" id="ARBA00022604"/>
    </source>
</evidence>
<dbReference type="PROSITE" id="PS00658">
    <property type="entry name" value="FORK_HEAD_2"/>
    <property type="match status" value="1"/>
</dbReference>
<dbReference type="OrthoDB" id="5954824at2759"/>
<feature type="region of interest" description="Disordered" evidence="13">
    <location>
        <begin position="125"/>
        <end position="147"/>
    </location>
</feature>
<dbReference type="InterPro" id="IPR030456">
    <property type="entry name" value="TF_fork_head_CS_2"/>
</dbReference>
<dbReference type="GO" id="GO:0005737">
    <property type="term" value="C:cytoplasm"/>
    <property type="evidence" value="ECO:0007669"/>
    <property type="project" value="UniProtKB-SubCell"/>
</dbReference>
<proteinExistence type="predicted"/>
<evidence type="ECO:0000256" key="2">
    <source>
        <dbReference type="ARBA" id="ARBA00004496"/>
    </source>
</evidence>
<keyword evidence="9" id="KW-0804">Transcription</keyword>
<feature type="compositionally biased region" description="Polar residues" evidence="13">
    <location>
        <begin position="382"/>
        <end position="391"/>
    </location>
</feature>
<organism evidence="15 16">
    <name type="scientific">Diploscapter pachys</name>
    <dbReference type="NCBI Taxonomy" id="2018661"/>
    <lineage>
        <taxon>Eukaryota</taxon>
        <taxon>Metazoa</taxon>
        <taxon>Ecdysozoa</taxon>
        <taxon>Nematoda</taxon>
        <taxon>Chromadorea</taxon>
        <taxon>Rhabditida</taxon>
        <taxon>Rhabditina</taxon>
        <taxon>Rhabditomorpha</taxon>
        <taxon>Rhabditoidea</taxon>
        <taxon>Rhabditidae</taxon>
        <taxon>Diploscapter</taxon>
    </lineage>
</organism>
<dbReference type="Gene3D" id="1.10.10.10">
    <property type="entry name" value="Winged helix-like DNA-binding domain superfamily/Winged helix DNA-binding domain"/>
    <property type="match status" value="1"/>
</dbReference>
<keyword evidence="5" id="KW-0597">Phosphoprotein</keyword>
<keyword evidence="16" id="KW-1185">Reference proteome</keyword>
<evidence type="ECO:0000313" key="15">
    <source>
        <dbReference type="EMBL" id="PAV63476.1"/>
    </source>
</evidence>
<feature type="region of interest" description="Disordered" evidence="13">
    <location>
        <begin position="1"/>
        <end position="28"/>
    </location>
</feature>
<evidence type="ECO:0000256" key="5">
    <source>
        <dbReference type="ARBA" id="ARBA00022553"/>
    </source>
</evidence>
<dbReference type="AlphaFoldDB" id="A0A2A2JNT0"/>
<evidence type="ECO:0000259" key="14">
    <source>
        <dbReference type="PROSITE" id="PS50039"/>
    </source>
</evidence>
<dbReference type="SUPFAM" id="SSF46785">
    <property type="entry name" value="Winged helix' DNA-binding domain"/>
    <property type="match status" value="1"/>
</dbReference>
<reference evidence="15 16" key="1">
    <citation type="journal article" date="2017" name="Curr. Biol.">
        <title>Genome architecture and evolution of a unichromosomal asexual nematode.</title>
        <authorList>
            <person name="Fradin H."/>
            <person name="Zegar C."/>
            <person name="Gutwein M."/>
            <person name="Lucas J."/>
            <person name="Kovtun M."/>
            <person name="Corcoran D."/>
            <person name="Baugh L.R."/>
            <person name="Kiontke K."/>
            <person name="Gunsalus K."/>
            <person name="Fitch D.H."/>
            <person name="Piano F."/>
        </authorList>
    </citation>
    <scope>NUCLEOTIDE SEQUENCE [LARGE SCALE GENOMIC DNA]</scope>
    <source>
        <strain evidence="15">PF1309</strain>
    </source>
</reference>
<dbReference type="GO" id="GO:0001228">
    <property type="term" value="F:DNA-binding transcription activator activity, RNA polymerase II-specific"/>
    <property type="evidence" value="ECO:0007669"/>
    <property type="project" value="UniProtKB-ARBA"/>
</dbReference>
<evidence type="ECO:0000256" key="12">
    <source>
        <dbReference type="PROSITE-ProRule" id="PRU00089"/>
    </source>
</evidence>
<keyword evidence="8 12" id="KW-0238">DNA-binding</keyword>
<accession>A0A2A2JNT0</accession>